<comment type="caution">
    <text evidence="1">The sequence shown here is derived from an EMBL/GenBank/DDBJ whole genome shotgun (WGS) entry which is preliminary data.</text>
</comment>
<dbReference type="Proteomes" id="UP000789920">
    <property type="component" value="Unassembled WGS sequence"/>
</dbReference>
<evidence type="ECO:0000313" key="1">
    <source>
        <dbReference type="EMBL" id="CAG8770909.1"/>
    </source>
</evidence>
<dbReference type="EMBL" id="CAJVQC010040468">
    <property type="protein sequence ID" value="CAG8770909.1"/>
    <property type="molecule type" value="Genomic_DNA"/>
</dbReference>
<organism evidence="1 2">
    <name type="scientific">Racocetra persica</name>
    <dbReference type="NCBI Taxonomy" id="160502"/>
    <lineage>
        <taxon>Eukaryota</taxon>
        <taxon>Fungi</taxon>
        <taxon>Fungi incertae sedis</taxon>
        <taxon>Mucoromycota</taxon>
        <taxon>Glomeromycotina</taxon>
        <taxon>Glomeromycetes</taxon>
        <taxon>Diversisporales</taxon>
        <taxon>Gigasporaceae</taxon>
        <taxon>Racocetra</taxon>
    </lineage>
</organism>
<evidence type="ECO:0000313" key="2">
    <source>
        <dbReference type="Proteomes" id="UP000789920"/>
    </source>
</evidence>
<sequence length="140" mass="15639">VTIASALGFIGIPQLADYCASKSALIGFHETLRRELDSRYDAKNIRTTLVCPGEIKTGMFEGVTVRLPFFTPSMPALDVVKPIITALDKNEGQDIILPFYVNVLTLLRSLPSFIQDLIYKLNAGDRSMLTWKGKYKNKDQ</sequence>
<feature type="non-terminal residue" evidence="1">
    <location>
        <position position="1"/>
    </location>
</feature>
<keyword evidence="2" id="KW-1185">Reference proteome</keyword>
<accession>A0ACA9QZW0</accession>
<gene>
    <name evidence="1" type="ORF">RPERSI_LOCUS16390</name>
</gene>
<reference evidence="1" key="1">
    <citation type="submission" date="2021-06" db="EMBL/GenBank/DDBJ databases">
        <authorList>
            <person name="Kallberg Y."/>
            <person name="Tangrot J."/>
            <person name="Rosling A."/>
        </authorList>
    </citation>
    <scope>NUCLEOTIDE SEQUENCE</scope>
    <source>
        <strain evidence="1">MA461A</strain>
    </source>
</reference>
<proteinExistence type="predicted"/>
<protein>
    <submittedName>
        <fullName evidence="1">6630_t:CDS:1</fullName>
    </submittedName>
</protein>
<name>A0ACA9QZW0_9GLOM</name>